<evidence type="ECO:0000313" key="3">
    <source>
        <dbReference type="Proteomes" id="UP000594688"/>
    </source>
</evidence>
<evidence type="ECO:0000313" key="2">
    <source>
        <dbReference type="EMBL" id="QPJ61933.1"/>
    </source>
</evidence>
<reference evidence="2 3" key="1">
    <citation type="submission" date="2020-02" db="EMBL/GenBank/DDBJ databases">
        <title>Genomic and physiological characterization of two novel Nitrospinaceae genera.</title>
        <authorList>
            <person name="Mueller A.J."/>
            <person name="Jung M.-Y."/>
            <person name="Strachan C.R."/>
            <person name="Herbold C.W."/>
            <person name="Kirkegaard R.H."/>
            <person name="Daims H."/>
        </authorList>
    </citation>
    <scope>NUCLEOTIDE SEQUENCE [LARGE SCALE GENOMIC DNA]</scope>
    <source>
        <strain evidence="2">EB</strain>
    </source>
</reference>
<dbReference type="SUPFAM" id="SSF55021">
    <property type="entry name" value="ACT-like"/>
    <property type="match status" value="2"/>
</dbReference>
<dbReference type="InterPro" id="IPR002912">
    <property type="entry name" value="ACT_dom"/>
</dbReference>
<dbReference type="PANTHER" id="PTHR34875:SF6">
    <property type="entry name" value="UPF0237 PROTEIN MJ1558"/>
    <property type="match status" value="1"/>
</dbReference>
<dbReference type="InterPro" id="IPR045865">
    <property type="entry name" value="ACT-like_dom_sf"/>
</dbReference>
<evidence type="ECO:0000259" key="1">
    <source>
        <dbReference type="PROSITE" id="PS51671"/>
    </source>
</evidence>
<protein>
    <submittedName>
        <fullName evidence="2">ACT domain-containing protein</fullName>
    </submittedName>
</protein>
<feature type="domain" description="ACT" evidence="1">
    <location>
        <begin position="94"/>
        <end position="172"/>
    </location>
</feature>
<feature type="domain" description="ACT" evidence="1">
    <location>
        <begin position="8"/>
        <end position="83"/>
    </location>
</feature>
<dbReference type="KEGG" id="nli:G3M70_08625"/>
<dbReference type="EMBL" id="CP048685">
    <property type="protein sequence ID" value="QPJ61933.1"/>
    <property type="molecule type" value="Genomic_DNA"/>
</dbReference>
<dbReference type="PROSITE" id="PS51671">
    <property type="entry name" value="ACT"/>
    <property type="match status" value="2"/>
</dbReference>
<dbReference type="InterPro" id="IPR050990">
    <property type="entry name" value="UPF0237/GcvR_regulator"/>
</dbReference>
<dbReference type="Proteomes" id="UP000594688">
    <property type="component" value="Chromosome"/>
</dbReference>
<name>A0A7T0BVY1_9BACT</name>
<dbReference type="PANTHER" id="PTHR34875">
    <property type="entry name" value="UPF0237 PROTEIN MJ1558"/>
    <property type="match status" value="1"/>
</dbReference>
<dbReference type="Pfam" id="PF01842">
    <property type="entry name" value="ACT"/>
    <property type="match status" value="1"/>
</dbReference>
<gene>
    <name evidence="2" type="ORF">G3M70_08625</name>
</gene>
<accession>A0A7T0BVY1</accession>
<dbReference type="AlphaFoldDB" id="A0A7T0BVY1"/>
<organism evidence="2 3">
    <name type="scientific">Candidatus Nitronauta litoralis</name>
    <dbReference type="NCBI Taxonomy" id="2705533"/>
    <lineage>
        <taxon>Bacteria</taxon>
        <taxon>Pseudomonadati</taxon>
        <taxon>Nitrospinota/Tectimicrobiota group</taxon>
        <taxon>Nitrospinota</taxon>
        <taxon>Nitrospinia</taxon>
        <taxon>Nitrospinales</taxon>
        <taxon>Nitrospinaceae</taxon>
        <taxon>Candidatus Nitronauta</taxon>
    </lineage>
</organism>
<sequence length="175" mass="19089">MTMSQWYMVSMIGHDRPGIVAQLSAELCQKGCNLGASSMARLGNYFTIMVMVEFEGERPEFEVLVVTLSQQLQLSGSAEPVAGSHEHYVSPDVRISLYADDRPGIVGDITTALAEAGLNILNLDSNIGEGEKPTYYVHIEGTVSKGLDSLYDALDHLSNEKNMTAQLVPINPDLR</sequence>
<dbReference type="Gene3D" id="3.30.70.260">
    <property type="match status" value="2"/>
</dbReference>
<dbReference type="Pfam" id="PF13740">
    <property type="entry name" value="ACT_6"/>
    <property type="match status" value="1"/>
</dbReference>
<proteinExistence type="predicted"/>